<dbReference type="OrthoDB" id="7278036at2"/>
<proteinExistence type="predicted"/>
<organism evidence="1 2">
    <name type="scientific">Teichococcus coralli</name>
    <dbReference type="NCBI Taxonomy" id="2545983"/>
    <lineage>
        <taxon>Bacteria</taxon>
        <taxon>Pseudomonadati</taxon>
        <taxon>Pseudomonadota</taxon>
        <taxon>Alphaproteobacteria</taxon>
        <taxon>Acetobacterales</taxon>
        <taxon>Roseomonadaceae</taxon>
        <taxon>Roseomonas</taxon>
    </lineage>
</organism>
<reference evidence="1 2" key="1">
    <citation type="submission" date="2019-03" db="EMBL/GenBank/DDBJ databases">
        <title>Roseomonas sp. a novel Roseomonas species isolated from Sea whip Gorgonian.</title>
        <authorList>
            <person name="Li F."/>
            <person name="Pan X."/>
            <person name="Huang S."/>
            <person name="Li Z."/>
            <person name="Meng B."/>
        </authorList>
    </citation>
    <scope>NUCLEOTIDE SEQUENCE [LARGE SCALE GENOMIC DNA]</scope>
    <source>
        <strain evidence="1 2">M0104</strain>
    </source>
</reference>
<sequence length="115" mass="12180">MNTLPAQAPEQAFVPLALEVDDIAVYASIGAALDCGTEACAEAFMLATPAARDTAVRLWQAMQRLNASRPSAPGLRAQWQLQARQALEAMRALLGLDPERMPTAALAAAGLRYSA</sequence>
<keyword evidence="2" id="KW-1185">Reference proteome</keyword>
<dbReference type="RefSeq" id="WP_160938989.1">
    <property type="nucleotide sequence ID" value="NZ_SNVJ01000023.1"/>
</dbReference>
<protein>
    <submittedName>
        <fullName evidence="1">Polysaccharide deacetylase</fullName>
    </submittedName>
</protein>
<dbReference type="Proteomes" id="UP000460715">
    <property type="component" value="Unassembled WGS sequence"/>
</dbReference>
<dbReference type="AlphaFoldDB" id="A0A845BK95"/>
<gene>
    <name evidence="1" type="ORF">E0493_19725</name>
</gene>
<evidence type="ECO:0000313" key="2">
    <source>
        <dbReference type="Proteomes" id="UP000460715"/>
    </source>
</evidence>
<name>A0A845BK95_9PROT</name>
<comment type="caution">
    <text evidence="1">The sequence shown here is derived from an EMBL/GenBank/DDBJ whole genome shotgun (WGS) entry which is preliminary data.</text>
</comment>
<dbReference type="EMBL" id="SNVJ01000023">
    <property type="protein sequence ID" value="MXP65582.1"/>
    <property type="molecule type" value="Genomic_DNA"/>
</dbReference>
<evidence type="ECO:0000313" key="1">
    <source>
        <dbReference type="EMBL" id="MXP65582.1"/>
    </source>
</evidence>
<accession>A0A845BK95</accession>